<keyword evidence="2" id="KW-1185">Reference proteome</keyword>
<gene>
    <name evidence="1" type="ORF">ADUPG1_005719</name>
</gene>
<protein>
    <submittedName>
        <fullName evidence="1">Uncharacterized protein</fullName>
    </submittedName>
</protein>
<evidence type="ECO:0000313" key="1">
    <source>
        <dbReference type="EMBL" id="GKT30998.1"/>
    </source>
</evidence>
<dbReference type="Proteomes" id="UP001057375">
    <property type="component" value="Unassembled WGS sequence"/>
</dbReference>
<name>A0ABQ5KEN2_9EUKA</name>
<feature type="non-terminal residue" evidence="1">
    <location>
        <position position="1"/>
    </location>
</feature>
<comment type="caution">
    <text evidence="1">The sequence shown here is derived from an EMBL/GenBank/DDBJ whole genome shotgun (WGS) entry which is preliminary data.</text>
</comment>
<reference evidence="1" key="1">
    <citation type="submission" date="2022-03" db="EMBL/GenBank/DDBJ databases">
        <title>Draft genome sequence of Aduncisulcus paluster, a free-living microaerophilic Fornicata.</title>
        <authorList>
            <person name="Yuyama I."/>
            <person name="Kume K."/>
            <person name="Tamura T."/>
            <person name="Inagaki Y."/>
            <person name="Hashimoto T."/>
        </authorList>
    </citation>
    <scope>NUCLEOTIDE SEQUENCE</scope>
    <source>
        <strain evidence="1">NY0171</strain>
    </source>
</reference>
<organism evidence="1 2">
    <name type="scientific">Aduncisulcus paluster</name>
    <dbReference type="NCBI Taxonomy" id="2918883"/>
    <lineage>
        <taxon>Eukaryota</taxon>
        <taxon>Metamonada</taxon>
        <taxon>Carpediemonas-like organisms</taxon>
        <taxon>Aduncisulcus</taxon>
    </lineage>
</organism>
<evidence type="ECO:0000313" key="2">
    <source>
        <dbReference type="Proteomes" id="UP001057375"/>
    </source>
</evidence>
<accession>A0ABQ5KEN2</accession>
<feature type="non-terminal residue" evidence="1">
    <location>
        <position position="140"/>
    </location>
</feature>
<dbReference type="EMBL" id="BQXS01009248">
    <property type="protein sequence ID" value="GKT30998.1"/>
    <property type="molecule type" value="Genomic_DNA"/>
</dbReference>
<proteinExistence type="predicted"/>
<sequence length="140" mass="16487">GFKDYDECIVKLEGIFKKIRKEACDQQEKVREQTQSEDPLVRPTEGSFVWLKPVGKRKGKLQRRRRGPFQVKSLRPNFLVELSFLNEDKTLIVHQSRLCSVEGHHSFEEMKEIAAQGEGEFFVDEILKHRGKRKRDLEFL</sequence>